<evidence type="ECO:0000313" key="12">
    <source>
        <dbReference type="EMBL" id="CAD9265176.1"/>
    </source>
</evidence>
<dbReference type="CDD" id="cd23696">
    <property type="entry name" value="PsbW"/>
    <property type="match status" value="1"/>
</dbReference>
<comment type="similarity">
    <text evidence="2">Belongs to the psbW family.</text>
</comment>
<evidence type="ECO:0000313" key="13">
    <source>
        <dbReference type="EMBL" id="CAD9265177.1"/>
    </source>
</evidence>
<accession>A0A6U4JI56</accession>
<keyword evidence="11" id="KW-1133">Transmembrane helix</keyword>
<feature type="region of interest" description="Disordered" evidence="10">
    <location>
        <begin position="1"/>
        <end position="37"/>
    </location>
</feature>
<dbReference type="GO" id="GO:0009523">
    <property type="term" value="C:photosystem II"/>
    <property type="evidence" value="ECO:0007669"/>
    <property type="project" value="UniProtKB-KW"/>
</dbReference>
<proteinExistence type="inferred from homology"/>
<keyword evidence="11" id="KW-0812">Transmembrane</keyword>
<evidence type="ECO:0000256" key="2">
    <source>
        <dbReference type="ARBA" id="ARBA00010395"/>
    </source>
</evidence>
<keyword evidence="3" id="KW-0150">Chloroplast</keyword>
<protein>
    <recommendedName>
        <fullName evidence="9">PSII 6.1 kDa protein</fullName>
    </recommendedName>
</protein>
<sequence>MPGAWCRDTTGSAPRASALAHTAHPQPRAHTTNAYPPPYPNAQAVMATEGTGEALGIDDGRLTFVLGAGFALIWFLFSGWAANQNTSEDFFDSIDRTGKL</sequence>
<dbReference type="InterPro" id="IPR009806">
    <property type="entry name" value="PSII_PsbW_class2"/>
</dbReference>
<evidence type="ECO:0000256" key="9">
    <source>
        <dbReference type="ARBA" id="ARBA00031756"/>
    </source>
</evidence>
<dbReference type="EMBL" id="HBGJ01037369">
    <property type="protein sequence ID" value="CAD9265177.1"/>
    <property type="molecule type" value="Transcribed_RNA"/>
</dbReference>
<comment type="subcellular location">
    <subcellularLocation>
        <location evidence="1">Plastid</location>
        <location evidence="1">Chloroplast thylakoid membrane</location>
        <topology evidence="1">Single-pass membrane protein</topology>
    </subcellularLocation>
</comment>
<evidence type="ECO:0000256" key="11">
    <source>
        <dbReference type="SAM" id="Phobius"/>
    </source>
</evidence>
<dbReference type="Pfam" id="PF07123">
    <property type="entry name" value="PsbW"/>
    <property type="match status" value="1"/>
</dbReference>
<evidence type="ECO:0000256" key="1">
    <source>
        <dbReference type="ARBA" id="ARBA00004581"/>
    </source>
</evidence>
<keyword evidence="6" id="KW-0793">Thylakoid</keyword>
<evidence type="ECO:0000256" key="4">
    <source>
        <dbReference type="ARBA" id="ARBA00022531"/>
    </source>
</evidence>
<dbReference type="GO" id="GO:0009535">
    <property type="term" value="C:chloroplast thylakoid membrane"/>
    <property type="evidence" value="ECO:0007669"/>
    <property type="project" value="UniProtKB-SubCell"/>
</dbReference>
<keyword evidence="7 11" id="KW-0472">Membrane</keyword>
<gene>
    <name evidence="12" type="ORF">PPAR1163_LOCUS23592</name>
    <name evidence="13" type="ORF">PPAR1163_LOCUS23593</name>
</gene>
<name>A0A6U4JI56_9STRA</name>
<feature type="transmembrane region" description="Helical" evidence="11">
    <location>
        <begin position="62"/>
        <end position="82"/>
    </location>
</feature>
<keyword evidence="5" id="KW-0934">Plastid</keyword>
<reference evidence="13" key="1">
    <citation type="submission" date="2021-01" db="EMBL/GenBank/DDBJ databases">
        <authorList>
            <person name="Corre E."/>
            <person name="Pelletier E."/>
            <person name="Niang G."/>
            <person name="Scheremetjew M."/>
            <person name="Finn R."/>
            <person name="Kale V."/>
            <person name="Holt S."/>
            <person name="Cochrane G."/>
            <person name="Meng A."/>
            <person name="Brown T."/>
            <person name="Cohen L."/>
        </authorList>
    </citation>
    <scope>NUCLEOTIDE SEQUENCE</scope>
    <source>
        <strain evidence="13">CCMP2877</strain>
    </source>
</reference>
<evidence type="ECO:0000256" key="8">
    <source>
        <dbReference type="ARBA" id="ARBA00023276"/>
    </source>
</evidence>
<evidence type="ECO:0000256" key="6">
    <source>
        <dbReference type="ARBA" id="ARBA00023078"/>
    </source>
</evidence>
<organism evidence="13">
    <name type="scientific">Phaeomonas parva</name>
    <dbReference type="NCBI Taxonomy" id="124430"/>
    <lineage>
        <taxon>Eukaryota</taxon>
        <taxon>Sar</taxon>
        <taxon>Stramenopiles</taxon>
        <taxon>Ochrophyta</taxon>
        <taxon>Pinguiophyceae</taxon>
        <taxon>Pinguiochrysidales</taxon>
        <taxon>Pinguiochrysidaceae</taxon>
        <taxon>Phaeomonas</taxon>
    </lineage>
</organism>
<keyword evidence="8" id="KW-0604">Photosystem II</keyword>
<dbReference type="GO" id="GO:0015979">
    <property type="term" value="P:photosynthesis"/>
    <property type="evidence" value="ECO:0007669"/>
    <property type="project" value="UniProtKB-KW"/>
</dbReference>
<evidence type="ECO:0000256" key="5">
    <source>
        <dbReference type="ARBA" id="ARBA00022640"/>
    </source>
</evidence>
<evidence type="ECO:0000256" key="7">
    <source>
        <dbReference type="ARBA" id="ARBA00023136"/>
    </source>
</evidence>
<evidence type="ECO:0000256" key="10">
    <source>
        <dbReference type="SAM" id="MobiDB-lite"/>
    </source>
</evidence>
<dbReference type="AlphaFoldDB" id="A0A6U4JI56"/>
<keyword evidence="4" id="KW-0602">Photosynthesis</keyword>
<evidence type="ECO:0000256" key="3">
    <source>
        <dbReference type="ARBA" id="ARBA00022528"/>
    </source>
</evidence>
<dbReference type="EMBL" id="HBGJ01037367">
    <property type="protein sequence ID" value="CAD9265176.1"/>
    <property type="molecule type" value="Transcribed_RNA"/>
</dbReference>